<evidence type="ECO:0000256" key="3">
    <source>
        <dbReference type="ARBA" id="ARBA00022801"/>
    </source>
</evidence>
<dbReference type="OrthoDB" id="9763933at2"/>
<dbReference type="Proteomes" id="UP000240912">
    <property type="component" value="Unassembled WGS sequence"/>
</dbReference>
<comment type="caution">
    <text evidence="8">The sequence shown here is derived from an EMBL/GenBank/DDBJ whole genome shotgun (WGS) entry which is preliminary data.</text>
</comment>
<sequence>MAALYLVAPALAIVLLYVACTKHDPQAAPPPPAAGQNYPIPVQNLRVRDPYILKDDASKTYYLNVSTGSGFKTYSSRDLANWRDDGISFAPPADFWGRSDFWAPDTYAYQGKYYLFATFSGSNGKRGTSILVADKPGGPFQPLVNRAVTPGSWMSLDGSLYVDDAGQPWIVFCREWLEVTDGQIVAQRLSSDLKDAVGEPIVLFSASKAAWTGTITHGSTVGYVTDAPFLYRAKNGELLMTWSSFTKAGKYAIGLSRSASGTLAGPWKHDAVPLNDDDGGHAMLFTDFSGQLTISYHAPNSQTERAVVYKVSENNGKLLINK</sequence>
<organism evidence="8 9">
    <name type="scientific">Pedobacter yulinensis</name>
    <dbReference type="NCBI Taxonomy" id="2126353"/>
    <lineage>
        <taxon>Bacteria</taxon>
        <taxon>Pseudomonadati</taxon>
        <taxon>Bacteroidota</taxon>
        <taxon>Sphingobacteriia</taxon>
        <taxon>Sphingobacteriales</taxon>
        <taxon>Sphingobacteriaceae</taxon>
        <taxon>Pedobacter</taxon>
    </lineage>
</organism>
<feature type="signal peptide" evidence="7">
    <location>
        <begin position="1"/>
        <end position="19"/>
    </location>
</feature>
<dbReference type="CDD" id="cd08981">
    <property type="entry name" value="GH43_Bt1873-like"/>
    <property type="match status" value="1"/>
</dbReference>
<dbReference type="Pfam" id="PF04616">
    <property type="entry name" value="Glyco_hydro_43"/>
    <property type="match status" value="1"/>
</dbReference>
<keyword evidence="4 6" id="KW-0326">Glycosidase</keyword>
<accession>A0A2T3HHC6</accession>
<dbReference type="GO" id="GO:0004553">
    <property type="term" value="F:hydrolase activity, hydrolyzing O-glycosyl compounds"/>
    <property type="evidence" value="ECO:0007669"/>
    <property type="project" value="InterPro"/>
</dbReference>
<feature type="site" description="Important for catalytic activity, responsible for pKa modulation of the active site Glu and correct orientation of both the proton donor and substrate" evidence="5">
    <location>
        <position position="157"/>
    </location>
</feature>
<proteinExistence type="inferred from homology"/>
<dbReference type="Gene3D" id="2.115.10.20">
    <property type="entry name" value="Glycosyl hydrolase domain, family 43"/>
    <property type="match status" value="1"/>
</dbReference>
<evidence type="ECO:0000256" key="5">
    <source>
        <dbReference type="PIRSR" id="PIRSR606710-2"/>
    </source>
</evidence>
<keyword evidence="7" id="KW-0732">Signal</keyword>
<evidence type="ECO:0000256" key="6">
    <source>
        <dbReference type="RuleBase" id="RU361187"/>
    </source>
</evidence>
<dbReference type="InterPro" id="IPR006710">
    <property type="entry name" value="Glyco_hydro_43"/>
</dbReference>
<dbReference type="InterPro" id="IPR050727">
    <property type="entry name" value="GH43_arabinanases"/>
</dbReference>
<dbReference type="PANTHER" id="PTHR43301:SF3">
    <property type="entry name" value="ARABINAN ENDO-1,5-ALPHA-L-ARABINOSIDASE A-RELATED"/>
    <property type="match status" value="1"/>
</dbReference>
<evidence type="ECO:0000256" key="7">
    <source>
        <dbReference type="SAM" id="SignalP"/>
    </source>
</evidence>
<feature type="chain" id="PRO_5015420635" evidence="7">
    <location>
        <begin position="20"/>
        <end position="322"/>
    </location>
</feature>
<evidence type="ECO:0000256" key="1">
    <source>
        <dbReference type="ARBA" id="ARBA00004834"/>
    </source>
</evidence>
<gene>
    <name evidence="8" type="ORF">C7T94_18365</name>
</gene>
<dbReference type="AlphaFoldDB" id="A0A2T3HHC6"/>
<dbReference type="GO" id="GO:0005975">
    <property type="term" value="P:carbohydrate metabolic process"/>
    <property type="evidence" value="ECO:0007669"/>
    <property type="project" value="InterPro"/>
</dbReference>
<evidence type="ECO:0000256" key="4">
    <source>
        <dbReference type="ARBA" id="ARBA00023295"/>
    </source>
</evidence>
<keyword evidence="9" id="KW-1185">Reference proteome</keyword>
<name>A0A2T3HHC6_9SPHI</name>
<dbReference type="EMBL" id="PYLS01000008">
    <property type="protein sequence ID" value="PST81832.1"/>
    <property type="molecule type" value="Genomic_DNA"/>
</dbReference>
<reference evidence="8 9" key="1">
    <citation type="submission" date="2018-03" db="EMBL/GenBank/DDBJ databases">
        <authorList>
            <person name="Keele B.F."/>
        </authorList>
    </citation>
    <scope>NUCLEOTIDE SEQUENCE [LARGE SCALE GENOMIC DNA]</scope>
    <source>
        <strain evidence="8 9">YL28-9</strain>
    </source>
</reference>
<evidence type="ECO:0000256" key="2">
    <source>
        <dbReference type="ARBA" id="ARBA00009865"/>
    </source>
</evidence>
<keyword evidence="3 6" id="KW-0378">Hydrolase</keyword>
<protein>
    <submittedName>
        <fullName evidence="8">Glycosyl hydrolase family 43</fullName>
    </submittedName>
</protein>
<dbReference type="PANTHER" id="PTHR43301">
    <property type="entry name" value="ARABINAN ENDO-1,5-ALPHA-L-ARABINOSIDASE"/>
    <property type="match status" value="1"/>
</dbReference>
<comment type="pathway">
    <text evidence="1">Glycan metabolism; L-arabinan degradation.</text>
</comment>
<evidence type="ECO:0000313" key="8">
    <source>
        <dbReference type="EMBL" id="PST81832.1"/>
    </source>
</evidence>
<dbReference type="SUPFAM" id="SSF75005">
    <property type="entry name" value="Arabinanase/levansucrase/invertase"/>
    <property type="match status" value="1"/>
</dbReference>
<comment type="similarity">
    <text evidence="2 6">Belongs to the glycosyl hydrolase 43 family.</text>
</comment>
<evidence type="ECO:0000313" key="9">
    <source>
        <dbReference type="Proteomes" id="UP000240912"/>
    </source>
</evidence>
<dbReference type="InterPro" id="IPR023296">
    <property type="entry name" value="Glyco_hydro_beta-prop_sf"/>
</dbReference>